<dbReference type="InterPro" id="IPR035979">
    <property type="entry name" value="RBD_domain_sf"/>
</dbReference>
<feature type="domain" description="RRM" evidence="2">
    <location>
        <begin position="50"/>
        <end position="87"/>
    </location>
</feature>
<dbReference type="eggNOG" id="KOG0115">
    <property type="taxonomic scope" value="Eukaryota"/>
</dbReference>
<keyword evidence="1" id="KW-0694">RNA-binding</keyword>
<dbReference type="KEGG" id="cqu:CpipJ_CPIJ019758"/>
<dbReference type="GO" id="GO:0003723">
    <property type="term" value="F:RNA binding"/>
    <property type="evidence" value="ECO:0007669"/>
    <property type="project" value="UniProtKB-KW"/>
</dbReference>
<dbReference type="SUPFAM" id="SSF54928">
    <property type="entry name" value="RNA-binding domain, RBD"/>
    <property type="match status" value="1"/>
</dbReference>
<dbReference type="OMA" id="CFGESYT"/>
<dbReference type="Pfam" id="PF00076">
    <property type="entry name" value="RRM_1"/>
    <property type="match status" value="1"/>
</dbReference>
<gene>
    <name evidence="4" type="primary">6053973</name>
    <name evidence="3" type="ORF">CpipJ_CPIJ019758</name>
</gene>
<dbReference type="InParanoid" id="B0XJZ1"/>
<dbReference type="OrthoDB" id="10067824at2759"/>
<dbReference type="Proteomes" id="UP000002320">
    <property type="component" value="Unassembled WGS sequence"/>
</dbReference>
<dbReference type="AlphaFoldDB" id="B0XJZ1"/>
<evidence type="ECO:0000313" key="4">
    <source>
        <dbReference type="EnsemblMetazoa" id="CPIJ019758-PA"/>
    </source>
</evidence>
<dbReference type="HOGENOM" id="CLU_1572146_0_0_1"/>
<dbReference type="InterPro" id="IPR000504">
    <property type="entry name" value="RRM_dom"/>
</dbReference>
<protein>
    <submittedName>
        <fullName evidence="3">No-on-transient A</fullName>
    </submittedName>
</protein>
<dbReference type="VEuPathDB" id="VectorBase:CQUJHB015709"/>
<reference evidence="3" key="1">
    <citation type="submission" date="2007-03" db="EMBL/GenBank/DDBJ databases">
        <title>Annotation of Culex pipiens quinquefasciatus.</title>
        <authorList>
            <consortium name="The Broad Institute Genome Sequencing Platform"/>
            <person name="Atkinson P.W."/>
            <person name="Hemingway J."/>
            <person name="Christensen B.M."/>
            <person name="Higgs S."/>
            <person name="Kodira C."/>
            <person name="Hannick L."/>
            <person name="Megy K."/>
            <person name="O'Leary S."/>
            <person name="Pearson M."/>
            <person name="Haas B.J."/>
            <person name="Mauceli E."/>
            <person name="Wortman J.R."/>
            <person name="Lee N.H."/>
            <person name="Guigo R."/>
            <person name="Stanke M."/>
            <person name="Alvarado L."/>
            <person name="Amedeo P."/>
            <person name="Antoine C.H."/>
            <person name="Arensburger P."/>
            <person name="Bidwell S.L."/>
            <person name="Crawford M."/>
            <person name="Camaro F."/>
            <person name="Devon K."/>
            <person name="Engels R."/>
            <person name="Hammond M."/>
            <person name="Howarth C."/>
            <person name="Koehrsen M."/>
            <person name="Lawson D."/>
            <person name="Montgomery P."/>
            <person name="Nene V."/>
            <person name="Nusbaum C."/>
            <person name="Puiu D."/>
            <person name="Romero-Severson J."/>
            <person name="Severson D.W."/>
            <person name="Shumway M."/>
            <person name="Sisk P."/>
            <person name="Stolte C."/>
            <person name="Zeng Q."/>
            <person name="Eisenstadt E."/>
            <person name="Fraser-Liggett C."/>
            <person name="Strausberg R."/>
            <person name="Galagan J."/>
            <person name="Birren B."/>
            <person name="Collins F.H."/>
        </authorList>
    </citation>
    <scope>NUCLEOTIDE SEQUENCE [LARGE SCALE GENOMIC DNA]</scope>
    <source>
        <strain evidence="3">JHB</strain>
    </source>
</reference>
<organism>
    <name type="scientific">Culex quinquefasciatus</name>
    <name type="common">Southern house mosquito</name>
    <name type="synonym">Culex pungens</name>
    <dbReference type="NCBI Taxonomy" id="7176"/>
    <lineage>
        <taxon>Eukaryota</taxon>
        <taxon>Metazoa</taxon>
        <taxon>Ecdysozoa</taxon>
        <taxon>Arthropoda</taxon>
        <taxon>Hexapoda</taxon>
        <taxon>Insecta</taxon>
        <taxon>Pterygota</taxon>
        <taxon>Neoptera</taxon>
        <taxon>Endopterygota</taxon>
        <taxon>Diptera</taxon>
        <taxon>Nematocera</taxon>
        <taxon>Culicoidea</taxon>
        <taxon>Culicidae</taxon>
        <taxon>Culicinae</taxon>
        <taxon>Culicini</taxon>
        <taxon>Culex</taxon>
        <taxon>Culex</taxon>
    </lineage>
</organism>
<dbReference type="EnsemblMetazoa" id="CPIJ019758-RA">
    <property type="protein sequence ID" value="CPIJ019758-PA"/>
    <property type="gene ID" value="CPIJ019758"/>
</dbReference>
<accession>B0XJZ1</accession>
<dbReference type="EMBL" id="DS233654">
    <property type="protein sequence ID" value="EDS30968.1"/>
    <property type="molecule type" value="Genomic_DNA"/>
</dbReference>
<dbReference type="Gene3D" id="3.30.70.330">
    <property type="match status" value="1"/>
</dbReference>
<dbReference type="VEuPathDB" id="VectorBase:CPIJ019758"/>
<name>B0XJZ1_CULQU</name>
<reference evidence="4" key="2">
    <citation type="submission" date="2021-02" db="UniProtKB">
        <authorList>
            <consortium name="EnsemblMetazoa"/>
        </authorList>
    </citation>
    <scope>IDENTIFICATION</scope>
    <source>
        <strain evidence="4">JHB</strain>
    </source>
</reference>
<evidence type="ECO:0000313" key="5">
    <source>
        <dbReference type="Proteomes" id="UP000002320"/>
    </source>
</evidence>
<evidence type="ECO:0000256" key="1">
    <source>
        <dbReference type="ARBA" id="ARBA00022884"/>
    </source>
</evidence>
<sequence length="170" mass="19709">MQRDFRNAELVCLDVHRSYTHALPDKKLEPSIRKINQLEEVLVDLGTNRLYLGNLTPYGNEEELVELFPPYDEITEVFMNMKKDYAFNAEKVKRKNCILKIRFAPNATALRVSNLGPFDTNELLYRVFDVDSIVGFKNRPSATAALKYCSEKYFVLNSSLRLCFGESYTY</sequence>
<evidence type="ECO:0000313" key="3">
    <source>
        <dbReference type="EMBL" id="EDS30968.1"/>
    </source>
</evidence>
<dbReference type="STRING" id="7176.B0XJZ1"/>
<evidence type="ECO:0000259" key="2">
    <source>
        <dbReference type="Pfam" id="PF00076"/>
    </source>
</evidence>
<keyword evidence="5" id="KW-1185">Reference proteome</keyword>
<proteinExistence type="predicted"/>
<dbReference type="InterPro" id="IPR012677">
    <property type="entry name" value="Nucleotide-bd_a/b_plait_sf"/>
</dbReference>